<keyword evidence="1" id="KW-0694">RNA-binding</keyword>
<evidence type="ECO:0000313" key="4">
    <source>
        <dbReference type="EMBL" id="OBZ88899.1"/>
    </source>
</evidence>
<dbReference type="EMBL" id="LUGH01000125">
    <property type="protein sequence ID" value="OBZ88899.1"/>
    <property type="molecule type" value="Genomic_DNA"/>
</dbReference>
<comment type="caution">
    <text evidence="4">The sequence shown here is derived from an EMBL/GenBank/DDBJ whole genome shotgun (WGS) entry which is preliminary data.</text>
</comment>
<organism evidence="4 5">
    <name type="scientific">Choanephora cucurbitarum</name>
    <dbReference type="NCBI Taxonomy" id="101091"/>
    <lineage>
        <taxon>Eukaryota</taxon>
        <taxon>Fungi</taxon>
        <taxon>Fungi incertae sedis</taxon>
        <taxon>Mucoromycota</taxon>
        <taxon>Mucoromycotina</taxon>
        <taxon>Mucoromycetes</taxon>
        <taxon>Mucorales</taxon>
        <taxon>Mucorineae</taxon>
        <taxon>Choanephoraceae</taxon>
        <taxon>Choanephoroideae</taxon>
        <taxon>Choanephora</taxon>
    </lineage>
</organism>
<dbReference type="Proteomes" id="UP000093000">
    <property type="component" value="Unassembled WGS sequence"/>
</dbReference>
<keyword evidence="5" id="KW-1185">Reference proteome</keyword>
<evidence type="ECO:0000256" key="2">
    <source>
        <dbReference type="SAM" id="MobiDB-lite"/>
    </source>
</evidence>
<feature type="domain" description="Mei2-like C-terminal RNA recognition motif" evidence="3">
    <location>
        <begin position="286"/>
        <end position="382"/>
    </location>
</feature>
<dbReference type="SUPFAM" id="SSF54928">
    <property type="entry name" value="RNA-binding domain, RBD"/>
    <property type="match status" value="1"/>
</dbReference>
<proteinExistence type="predicted"/>
<dbReference type="PANTHER" id="PTHR23189">
    <property type="entry name" value="RNA RECOGNITION MOTIF-CONTAINING"/>
    <property type="match status" value="1"/>
</dbReference>
<dbReference type="InParanoid" id="A0A1C7NJB6"/>
<dbReference type="AlphaFoldDB" id="A0A1C7NJB6"/>
<evidence type="ECO:0000259" key="3">
    <source>
        <dbReference type="Pfam" id="PF04059"/>
    </source>
</evidence>
<feature type="compositionally biased region" description="Basic residues" evidence="2">
    <location>
        <begin position="415"/>
        <end position="425"/>
    </location>
</feature>
<dbReference type="InterPro" id="IPR007201">
    <property type="entry name" value="Mei2-like_Rrm_C"/>
</dbReference>
<gene>
    <name evidence="4" type="primary">mei2</name>
    <name evidence="4" type="ORF">A0J61_03053</name>
</gene>
<evidence type="ECO:0000256" key="1">
    <source>
        <dbReference type="ARBA" id="ARBA00022884"/>
    </source>
</evidence>
<dbReference type="InterPro" id="IPR035979">
    <property type="entry name" value="RBD_domain_sf"/>
</dbReference>
<evidence type="ECO:0000313" key="5">
    <source>
        <dbReference type="Proteomes" id="UP000093000"/>
    </source>
</evidence>
<name>A0A1C7NJB6_9FUNG</name>
<accession>A0A1C7NJB6</accession>
<dbReference type="STRING" id="101091.A0A1C7NJB6"/>
<reference evidence="4 5" key="1">
    <citation type="submission" date="2016-03" db="EMBL/GenBank/DDBJ databases">
        <title>Choanephora cucurbitarum.</title>
        <authorList>
            <person name="Min B."/>
            <person name="Park H."/>
            <person name="Park J.-H."/>
            <person name="Shin H.-D."/>
            <person name="Choi I.-G."/>
        </authorList>
    </citation>
    <scope>NUCLEOTIDE SEQUENCE [LARGE SCALE GENOMIC DNA]</scope>
    <source>
        <strain evidence="4 5">KUS-F28377</strain>
    </source>
</reference>
<dbReference type="OrthoDB" id="417481at2759"/>
<protein>
    <submittedName>
        <fullName evidence="4">Meiosis protein mei2</fullName>
    </submittedName>
</protein>
<sequence>MAFIQSESVICPSWDLPNHCPVLLSNSDKDQSIPLIKSKLPTRHLLIYATDNSHHSTMTLVSTELDKPHLIRCVYPYLYSGMTIVSYYSLQEAQLALERFRKQDHSFHLEYAKPCLVNKRCNERVFVTVRQLQGLDIKQHHYRHHLQQMGTIDSLSETWISPYCVLINLEYDDERIHEQLYQQYHQMILEGCYWSVYFAENNDFTCYCDQWKDVPIKKEESYFTHDLNLTKSSTTLSSFLSCSSSSTTTTTTSTSHRSMIESKKKKVDVMLNETHLENIRKGLDTRTTYMIRNIPNKYTQKMLMDSINATHANTYDFLYLRIDFQNKCNVGYAFINFTDPKSVISFAQERIDKKWDHFNSDKRCALSFATIQGKTALIKKFKNSQVMSEDVAYQPKLFYSSGPNKGKEQPFPMNSHHRERKHQRA</sequence>
<dbReference type="Pfam" id="PF04059">
    <property type="entry name" value="RRM_2"/>
    <property type="match status" value="1"/>
</dbReference>
<dbReference type="GO" id="GO:0003723">
    <property type="term" value="F:RNA binding"/>
    <property type="evidence" value="ECO:0007669"/>
    <property type="project" value="UniProtKB-KW"/>
</dbReference>
<feature type="region of interest" description="Disordered" evidence="2">
    <location>
        <begin position="401"/>
        <end position="425"/>
    </location>
</feature>